<dbReference type="PANTHER" id="PTHR31912">
    <property type="entry name" value="IP13529P"/>
    <property type="match status" value="1"/>
</dbReference>
<sequence>MGRGPRKPLSDDFEEDPISKKVRCLACKQGDPANLGSWIARNSMAGHLKSTLHAAHVLSREQRVREAAENSQRLNDVYSGPEASLLDSDTQETSYSMPAMFDSDEWNPTYSDYAAAGLAVPSIPTNMPLHDPHEEGNRLRAAVERMLTRSEETSLEEDDIALPTTGHISGEDFENENELDGDMAYTQVSPSAAYFPYPSRVSMLLDILDNLPRLRMSSNQFKMILWLLKECNVSNIPSYNHFRRMQEELRKSTGSEPVGYTSSAGNRFFVNDIRETIARDFSNPEVAKHLQFYPEETSGPVSEVWQAQRWKEYKPSELTPMYSRGLRQFFIEEVCQLEDGSLVLPVSWIKRGGVLCSDCLKVSPATTGWRIGTHAFSVPASQFRYNYDDIIQQIGDKIQWADDIAPPEMPNPLRTLAGGEDLFVVMVPIWADDVSGNKSKQYNKHINMYLANSNLPGRLLQQEYFVRFVSTSPHATSPEQFSAIRDQIQATHTKPIRCFNAETRRNCCVILRVPSLPADNPQQSEEASHIGGNANCKCRRCKVGGTHAYTESDEGYHAMHFVGVARSASETKAVLEEQIKLAMLGVEAPVTRLQTATGVKDKVAQYWIDILLQKAREIKGNNPSRSPESIQEELRIWLEAQPGDKINPLLEIAGLDPNRDTPVEILHTILLGIIKYVWYMLHSGWSEAQRDLFVIRLQSTDIDGLNIPQIRAAYMMQYRNGLIGKHFKTLMQTMIFHVHDLVSPELFALVKAVSELGAQLWVHEIDDMAVYTNDLAILIGNVLDAFGDHDSAKILVKIKLHLLPHLVEDAIRFGPPIRNATEVFECFNAIFRLCSILSNHQAPSRDIALKFASMDRLKHILSGGFWSVGNEWVHAGPNVLSVLADMPIIQRHLGWVPPKTIIPGKARLASEAKAPFVSWDKTEAFAAMNGSVASNLNSVRWRSAIGVTAQSGDFCRNDSWVFDSVAVGRIREVIVPESRPNDVPSGLVTIDNFVVSEILHPDFGMPVLQRQGTQSQSAVPAMDILFIFSAAHDCRLAKCAPTALQAVMQERQVTSRTIKLLEHADNDHFVINMAALHNATLLRRHLPIALTVPRPLYSDRRAHHNEIAIRVRSSQASKRARTQEKRKATLAAKKVAQVVESSDEEGVDAEGGDDMEELVLGGEAQAGGQGNKRRRIH</sequence>
<reference evidence="2 3" key="1">
    <citation type="journal article" date="2024" name="J Genomics">
        <title>Draft genome sequencing and assembly of Favolaschia claudopus CIRM-BRFM 2984 isolated from oak limbs.</title>
        <authorList>
            <person name="Navarro D."/>
            <person name="Drula E."/>
            <person name="Chaduli D."/>
            <person name="Cazenave R."/>
            <person name="Ahrendt S."/>
            <person name="Wang J."/>
            <person name="Lipzen A."/>
            <person name="Daum C."/>
            <person name="Barry K."/>
            <person name="Grigoriev I.V."/>
            <person name="Favel A."/>
            <person name="Rosso M.N."/>
            <person name="Martin F."/>
        </authorList>
    </citation>
    <scope>NUCLEOTIDE SEQUENCE [LARGE SCALE GENOMIC DNA]</scope>
    <source>
        <strain evidence="2 3">CIRM-BRFM 2984</strain>
    </source>
</reference>
<accession>A0AAW0AJJ2</accession>
<keyword evidence="3" id="KW-1185">Reference proteome</keyword>
<evidence type="ECO:0000313" key="3">
    <source>
        <dbReference type="Proteomes" id="UP001362999"/>
    </source>
</evidence>
<organism evidence="2 3">
    <name type="scientific">Favolaschia claudopus</name>
    <dbReference type="NCBI Taxonomy" id="2862362"/>
    <lineage>
        <taxon>Eukaryota</taxon>
        <taxon>Fungi</taxon>
        <taxon>Dikarya</taxon>
        <taxon>Basidiomycota</taxon>
        <taxon>Agaricomycotina</taxon>
        <taxon>Agaricomycetes</taxon>
        <taxon>Agaricomycetidae</taxon>
        <taxon>Agaricales</taxon>
        <taxon>Marasmiineae</taxon>
        <taxon>Mycenaceae</taxon>
        <taxon>Favolaschia</taxon>
    </lineage>
</organism>
<evidence type="ECO:0000256" key="1">
    <source>
        <dbReference type="SAM" id="MobiDB-lite"/>
    </source>
</evidence>
<dbReference type="Proteomes" id="UP001362999">
    <property type="component" value="Unassembled WGS sequence"/>
</dbReference>
<dbReference type="AlphaFoldDB" id="A0AAW0AJJ2"/>
<dbReference type="PANTHER" id="PTHR31912:SF34">
    <property type="entry name" value="NOTOCHORD-RELATED PROTEIN"/>
    <property type="match status" value="1"/>
</dbReference>
<name>A0AAW0AJJ2_9AGAR</name>
<feature type="compositionally biased region" description="Acidic residues" evidence="1">
    <location>
        <begin position="1141"/>
        <end position="1157"/>
    </location>
</feature>
<dbReference type="EMBL" id="JAWWNJ010000064">
    <property type="protein sequence ID" value="KAK7012709.1"/>
    <property type="molecule type" value="Genomic_DNA"/>
</dbReference>
<proteinExistence type="predicted"/>
<protein>
    <submittedName>
        <fullName evidence="2">Uncharacterized protein</fullName>
    </submittedName>
</protein>
<comment type="caution">
    <text evidence="2">The sequence shown here is derived from an EMBL/GenBank/DDBJ whole genome shotgun (WGS) entry which is preliminary data.</text>
</comment>
<gene>
    <name evidence="2" type="ORF">R3P38DRAFT_3587819</name>
</gene>
<feature type="region of interest" description="Disordered" evidence="1">
    <location>
        <begin position="1136"/>
        <end position="1177"/>
    </location>
</feature>
<evidence type="ECO:0000313" key="2">
    <source>
        <dbReference type="EMBL" id="KAK7012709.1"/>
    </source>
</evidence>